<keyword evidence="4" id="KW-0342">GTP-binding</keyword>
<reference evidence="9" key="1">
    <citation type="journal article" date="2019" name="Int. J. Syst. Evol. Microbiol.">
        <title>The Global Catalogue of Microorganisms (GCM) 10K type strain sequencing project: providing services to taxonomists for standard genome sequencing and annotation.</title>
        <authorList>
            <consortium name="The Broad Institute Genomics Platform"/>
            <consortium name="The Broad Institute Genome Sequencing Center for Infectious Disease"/>
            <person name="Wu L."/>
            <person name="Ma J."/>
        </authorList>
    </citation>
    <scope>NUCLEOTIDE SEQUENCE [LARGE SCALE GENOMIC DNA]</scope>
    <source>
        <strain evidence="9">NBRC 3267</strain>
    </source>
</reference>
<protein>
    <recommendedName>
        <fullName evidence="7">Dynamin N-terminal domain-containing protein</fullName>
    </recommendedName>
</protein>
<feature type="coiled-coil region" evidence="6">
    <location>
        <begin position="432"/>
        <end position="459"/>
    </location>
</feature>
<dbReference type="GO" id="GO:0008053">
    <property type="term" value="P:mitochondrial fusion"/>
    <property type="evidence" value="ECO:0007669"/>
    <property type="project" value="TreeGrafter"/>
</dbReference>
<evidence type="ECO:0000256" key="4">
    <source>
        <dbReference type="ARBA" id="ARBA00023134"/>
    </source>
</evidence>
<keyword evidence="3" id="KW-0378">Hydrolase</keyword>
<comment type="subcellular location">
    <subcellularLocation>
        <location evidence="1">Membrane</location>
    </subcellularLocation>
</comment>
<evidence type="ECO:0000259" key="7">
    <source>
        <dbReference type="Pfam" id="PF00350"/>
    </source>
</evidence>
<dbReference type="AlphaFoldDB" id="A0AAV5NBQ6"/>
<keyword evidence="6" id="KW-0175">Coiled coil</keyword>
<keyword evidence="5" id="KW-0472">Membrane</keyword>
<dbReference type="Gene3D" id="3.40.50.300">
    <property type="entry name" value="P-loop containing nucleotide triphosphate hydrolases"/>
    <property type="match status" value="1"/>
</dbReference>
<dbReference type="InterPro" id="IPR027417">
    <property type="entry name" value="P-loop_NTPase"/>
</dbReference>
<evidence type="ECO:0000256" key="6">
    <source>
        <dbReference type="SAM" id="Coils"/>
    </source>
</evidence>
<dbReference type="InterPro" id="IPR045063">
    <property type="entry name" value="Dynamin_N"/>
</dbReference>
<dbReference type="GO" id="GO:0003924">
    <property type="term" value="F:GTPase activity"/>
    <property type="evidence" value="ECO:0007669"/>
    <property type="project" value="InterPro"/>
</dbReference>
<organism evidence="8 9">
    <name type="scientific">Gluconobacter cerinus</name>
    <dbReference type="NCBI Taxonomy" id="38307"/>
    <lineage>
        <taxon>Bacteria</taxon>
        <taxon>Pseudomonadati</taxon>
        <taxon>Pseudomonadota</taxon>
        <taxon>Alphaproteobacteria</taxon>
        <taxon>Acetobacterales</taxon>
        <taxon>Acetobacteraceae</taxon>
        <taxon>Gluconobacter</taxon>
    </lineage>
</organism>
<evidence type="ECO:0000256" key="1">
    <source>
        <dbReference type="ARBA" id="ARBA00004370"/>
    </source>
</evidence>
<dbReference type="SUPFAM" id="SSF52540">
    <property type="entry name" value="P-loop containing nucleoside triphosphate hydrolases"/>
    <property type="match status" value="1"/>
</dbReference>
<dbReference type="GO" id="GO:0016020">
    <property type="term" value="C:membrane"/>
    <property type="evidence" value="ECO:0007669"/>
    <property type="project" value="UniProtKB-SubCell"/>
</dbReference>
<evidence type="ECO:0000256" key="5">
    <source>
        <dbReference type="ARBA" id="ARBA00023136"/>
    </source>
</evidence>
<sequence length="815" mass="91590">MNETAHPTLDLKGLFRDCAAYWQQRTIEITSVADDIEKALSDRLDSARRESLTRKREALGNAVQTLLEHVKSPELILATTGTTSSGKSTLANFLIGDSLLPSAVQEMSAGLVTVRHHDQRHTLKIASTRGATWDTGEWDDLSAEELRARLEETMEQFRAAEKENPSIEAVHFEIDWPIRLAGEKVRFGLPEGTRITILDLPGLKAMNDERNGPIIRKNITQALCLVAYNAEETDDRKQKELLNQVINQVTSWRKTSSVLGRMLFLLNRIDAFSRNDSNPDTSLNKFRSYVTQQLRGGLINELPEEKVIIDGIEPATISSLPALWAVEAGFFQSTPEKQQDRLEKIEANFKTIFPKGYWKTYPRDFEELTGDLRRHLIADTLRYSHASDFERRLGEHIAANLPEIALAGPMDAVSKAANELLIALDQTLEAHMTRTEEEAATAKKRLAEIEDLLTREAEDAIRLLEKLNISHKPELEISAMSTFLDIREALDYIGRSVGKPGLLAPIKNLSDDVFKRPLNDLADYAKIVMRRETPVPSPLMIGIPTLAEFTEALEKLQASPYGRVWQSGGRFSEGSDGTAVKSALNEFGKQLSIIINFIIPVAANQSGDRIGIVFKECASLLINGIEKKGGEALEQELQAFPGLKTIFDGEITFPSFKGTGIKLIPKIENWHRTEIREKKEISHERSIWTLYLYVHEVERCVNEEYEIRGISVAGLGDLFAGFHRSTEIIPLVETFKKYIYTLVDVFSKYVTNKIEKGIDGYKRAIDQSIDTVDQKKELELQTLKQHKSVLIKLLNASVYLPEWKQAETLGGADVV</sequence>
<dbReference type="Pfam" id="PF00350">
    <property type="entry name" value="Dynamin_N"/>
    <property type="match status" value="1"/>
</dbReference>
<evidence type="ECO:0000256" key="2">
    <source>
        <dbReference type="ARBA" id="ARBA00022741"/>
    </source>
</evidence>
<evidence type="ECO:0000313" key="8">
    <source>
        <dbReference type="EMBL" id="GLQ61470.1"/>
    </source>
</evidence>
<name>A0AAV5NBQ6_9PROT</name>
<comment type="caution">
    <text evidence="8">The sequence shown here is derived from an EMBL/GenBank/DDBJ whole genome shotgun (WGS) entry which is preliminary data.</text>
</comment>
<dbReference type="RefSeq" id="WP_099212505.1">
    <property type="nucleotide sequence ID" value="NZ_BEWM01000003.1"/>
</dbReference>
<dbReference type="Proteomes" id="UP001156614">
    <property type="component" value="Unassembled WGS sequence"/>
</dbReference>
<evidence type="ECO:0000313" key="9">
    <source>
        <dbReference type="Proteomes" id="UP001156614"/>
    </source>
</evidence>
<feature type="domain" description="Dynamin N-terminal" evidence="7">
    <location>
        <begin position="78"/>
        <end position="237"/>
    </location>
</feature>
<dbReference type="GO" id="GO:0005525">
    <property type="term" value="F:GTP binding"/>
    <property type="evidence" value="ECO:0007669"/>
    <property type="project" value="UniProtKB-KW"/>
</dbReference>
<dbReference type="EMBL" id="BSNU01000001">
    <property type="protein sequence ID" value="GLQ61470.1"/>
    <property type="molecule type" value="Genomic_DNA"/>
</dbReference>
<dbReference type="PANTHER" id="PTHR10465">
    <property type="entry name" value="TRANSMEMBRANE GTPASE FZO1"/>
    <property type="match status" value="1"/>
</dbReference>
<dbReference type="InterPro" id="IPR027094">
    <property type="entry name" value="Mitofusin_fam"/>
</dbReference>
<keyword evidence="9" id="KW-1185">Reference proteome</keyword>
<gene>
    <name evidence="8" type="ORF">GCM10007867_03150</name>
</gene>
<keyword evidence="2" id="KW-0547">Nucleotide-binding</keyword>
<proteinExistence type="predicted"/>
<dbReference type="PANTHER" id="PTHR10465:SF0">
    <property type="entry name" value="SARCALUMENIN"/>
    <property type="match status" value="1"/>
</dbReference>
<evidence type="ECO:0000256" key="3">
    <source>
        <dbReference type="ARBA" id="ARBA00022801"/>
    </source>
</evidence>
<accession>A0AAV5NBQ6</accession>